<evidence type="ECO:0000313" key="1">
    <source>
        <dbReference type="EMBL" id="KAI4459261.1"/>
    </source>
</evidence>
<dbReference type="Proteomes" id="UP001056778">
    <property type="component" value="Chromosome 6"/>
</dbReference>
<accession>A0ACB9SXL5</accession>
<sequence>MSCIKCNVLINEKSDKIIGCDGCNRSIHIVCSDLSESGIKYYMLHPTSSRRRLKYIYIECEQGVHQIPKLIVLINNLKDEIKRTKDKYEQMSVPHSSPTPLQLPATEEIISEIYERNKREQNIIIYGYTEQAKSTGEQTATDIKTARTILNETGVAVEGLIPPKSSARDQPPLINHGRFFYFTT</sequence>
<dbReference type="EMBL" id="CM043020">
    <property type="protein sequence ID" value="KAI4459261.1"/>
    <property type="molecule type" value="Genomic_DNA"/>
</dbReference>
<gene>
    <name evidence="1" type="ORF">MML48_6g00012608</name>
</gene>
<proteinExistence type="predicted"/>
<organism evidence="1 2">
    <name type="scientific">Holotrichia oblita</name>
    <name type="common">Chafer beetle</name>
    <dbReference type="NCBI Taxonomy" id="644536"/>
    <lineage>
        <taxon>Eukaryota</taxon>
        <taxon>Metazoa</taxon>
        <taxon>Ecdysozoa</taxon>
        <taxon>Arthropoda</taxon>
        <taxon>Hexapoda</taxon>
        <taxon>Insecta</taxon>
        <taxon>Pterygota</taxon>
        <taxon>Neoptera</taxon>
        <taxon>Endopterygota</taxon>
        <taxon>Coleoptera</taxon>
        <taxon>Polyphaga</taxon>
        <taxon>Scarabaeiformia</taxon>
        <taxon>Scarabaeidae</taxon>
        <taxon>Melolonthinae</taxon>
        <taxon>Holotrichia</taxon>
    </lineage>
</organism>
<name>A0ACB9SXL5_HOLOL</name>
<protein>
    <submittedName>
        <fullName evidence="1">Uncharacterized protein</fullName>
    </submittedName>
</protein>
<reference evidence="1" key="1">
    <citation type="submission" date="2022-04" db="EMBL/GenBank/DDBJ databases">
        <title>Chromosome-scale genome assembly of Holotrichia oblita Faldermann.</title>
        <authorList>
            <person name="Rongchong L."/>
        </authorList>
    </citation>
    <scope>NUCLEOTIDE SEQUENCE</scope>
    <source>
        <strain evidence="1">81SQS9</strain>
    </source>
</reference>
<keyword evidence="2" id="KW-1185">Reference proteome</keyword>
<evidence type="ECO:0000313" key="2">
    <source>
        <dbReference type="Proteomes" id="UP001056778"/>
    </source>
</evidence>
<comment type="caution">
    <text evidence="1">The sequence shown here is derived from an EMBL/GenBank/DDBJ whole genome shotgun (WGS) entry which is preliminary data.</text>
</comment>